<organism evidence="2 3">
    <name type="scientific">Eumeta variegata</name>
    <name type="common">Bagworm moth</name>
    <name type="synonym">Eumeta japonica</name>
    <dbReference type="NCBI Taxonomy" id="151549"/>
    <lineage>
        <taxon>Eukaryota</taxon>
        <taxon>Metazoa</taxon>
        <taxon>Ecdysozoa</taxon>
        <taxon>Arthropoda</taxon>
        <taxon>Hexapoda</taxon>
        <taxon>Insecta</taxon>
        <taxon>Pterygota</taxon>
        <taxon>Neoptera</taxon>
        <taxon>Endopterygota</taxon>
        <taxon>Lepidoptera</taxon>
        <taxon>Glossata</taxon>
        <taxon>Ditrysia</taxon>
        <taxon>Tineoidea</taxon>
        <taxon>Psychidae</taxon>
        <taxon>Oiketicinae</taxon>
        <taxon>Eumeta</taxon>
    </lineage>
</organism>
<feature type="region of interest" description="Disordered" evidence="1">
    <location>
        <begin position="41"/>
        <end position="102"/>
    </location>
</feature>
<gene>
    <name evidence="2" type="ORF">EVAR_87927_1</name>
</gene>
<dbReference type="Proteomes" id="UP000299102">
    <property type="component" value="Unassembled WGS sequence"/>
</dbReference>
<evidence type="ECO:0000313" key="2">
    <source>
        <dbReference type="EMBL" id="GBP54852.1"/>
    </source>
</evidence>
<protein>
    <submittedName>
        <fullName evidence="2">Uncharacterized protein</fullName>
    </submittedName>
</protein>
<evidence type="ECO:0000313" key="3">
    <source>
        <dbReference type="Proteomes" id="UP000299102"/>
    </source>
</evidence>
<dbReference type="AlphaFoldDB" id="A0A4C1WW37"/>
<proteinExistence type="predicted"/>
<reference evidence="2 3" key="1">
    <citation type="journal article" date="2019" name="Commun. Biol.">
        <title>The bagworm genome reveals a unique fibroin gene that provides high tensile strength.</title>
        <authorList>
            <person name="Kono N."/>
            <person name="Nakamura H."/>
            <person name="Ohtoshi R."/>
            <person name="Tomita M."/>
            <person name="Numata K."/>
            <person name="Arakawa K."/>
        </authorList>
    </citation>
    <scope>NUCLEOTIDE SEQUENCE [LARGE SCALE GENOMIC DNA]</scope>
</reference>
<feature type="region of interest" description="Disordered" evidence="1">
    <location>
        <begin position="1"/>
        <end position="29"/>
    </location>
</feature>
<comment type="caution">
    <text evidence="2">The sequence shown here is derived from an EMBL/GenBank/DDBJ whole genome shotgun (WGS) entry which is preliminary data.</text>
</comment>
<evidence type="ECO:0000256" key="1">
    <source>
        <dbReference type="SAM" id="MobiDB-lite"/>
    </source>
</evidence>
<name>A0A4C1WW37_EUMVA</name>
<sequence>MPLGRPAADRKAGPDAPNFRRDDWSSGSLDAYRIADQIKRGRTVHKRRFSPAAGGRESSSATFNERARFPGAAHSDPRRPRAAPRPNNRPSYGPARKKERLP</sequence>
<accession>A0A4C1WW37</accession>
<feature type="compositionally biased region" description="Basic and acidic residues" evidence="1">
    <location>
        <begin position="7"/>
        <end position="24"/>
    </location>
</feature>
<keyword evidence="3" id="KW-1185">Reference proteome</keyword>
<dbReference type="EMBL" id="BGZK01000655">
    <property type="protein sequence ID" value="GBP54852.1"/>
    <property type="molecule type" value="Genomic_DNA"/>
</dbReference>